<evidence type="ECO:0000313" key="17">
    <source>
        <dbReference type="Proteomes" id="UP000005631"/>
    </source>
</evidence>
<evidence type="ECO:0000256" key="13">
    <source>
        <dbReference type="SAM" id="SignalP"/>
    </source>
</evidence>
<dbReference type="SUPFAM" id="SSF49464">
    <property type="entry name" value="Carboxypeptidase regulatory domain-like"/>
    <property type="match status" value="1"/>
</dbReference>
<evidence type="ECO:0000256" key="6">
    <source>
        <dbReference type="ARBA" id="ARBA00023077"/>
    </source>
</evidence>
<dbReference type="OrthoDB" id="1109239at2"/>
<evidence type="ECO:0000259" key="14">
    <source>
        <dbReference type="Pfam" id="PF00593"/>
    </source>
</evidence>
<feature type="domain" description="TonB-dependent receptor-like beta-barrel" evidence="14">
    <location>
        <begin position="276"/>
        <end position="699"/>
    </location>
</feature>
<organism evidence="16 17">
    <name type="scientific">Owenweeksia hongkongensis (strain DSM 17368 / CIP 108786 / JCM 12287 / NRRL B-23963 / UST20020801)</name>
    <dbReference type="NCBI Taxonomy" id="926562"/>
    <lineage>
        <taxon>Bacteria</taxon>
        <taxon>Pseudomonadati</taxon>
        <taxon>Bacteroidota</taxon>
        <taxon>Flavobacteriia</taxon>
        <taxon>Flavobacteriales</taxon>
        <taxon>Owenweeksiaceae</taxon>
        <taxon>Owenweeksia</taxon>
    </lineage>
</organism>
<dbReference type="HOGENOM" id="CLU_012669_0_0_10"/>
<dbReference type="PANTHER" id="PTHR30069">
    <property type="entry name" value="TONB-DEPENDENT OUTER MEMBRANE RECEPTOR"/>
    <property type="match status" value="1"/>
</dbReference>
<dbReference type="STRING" id="926562.Oweho_2953"/>
<dbReference type="RefSeq" id="WP_014203259.1">
    <property type="nucleotide sequence ID" value="NC_016599.1"/>
</dbReference>
<dbReference type="InterPro" id="IPR039426">
    <property type="entry name" value="TonB-dep_rcpt-like"/>
</dbReference>
<feature type="region of interest" description="Disordered" evidence="12">
    <location>
        <begin position="38"/>
        <end position="57"/>
    </location>
</feature>
<evidence type="ECO:0000256" key="5">
    <source>
        <dbReference type="ARBA" id="ARBA00022729"/>
    </source>
</evidence>
<evidence type="ECO:0000313" key="16">
    <source>
        <dbReference type="EMBL" id="AEV33910.1"/>
    </source>
</evidence>
<name>G8R1W0_OWEHD</name>
<dbReference type="AlphaFoldDB" id="G8R1W0"/>
<dbReference type="GO" id="GO:0044718">
    <property type="term" value="P:siderophore transmembrane transport"/>
    <property type="evidence" value="ECO:0007669"/>
    <property type="project" value="TreeGrafter"/>
</dbReference>
<dbReference type="Pfam" id="PF00593">
    <property type="entry name" value="TonB_dep_Rec_b-barrel"/>
    <property type="match status" value="1"/>
</dbReference>
<dbReference type="Gene3D" id="2.60.40.1120">
    <property type="entry name" value="Carboxypeptidase-like, regulatory domain"/>
    <property type="match status" value="1"/>
</dbReference>
<keyword evidence="17" id="KW-1185">Reference proteome</keyword>
<dbReference type="InterPro" id="IPR037066">
    <property type="entry name" value="Plug_dom_sf"/>
</dbReference>
<dbReference type="Pfam" id="PF13715">
    <property type="entry name" value="CarbopepD_reg_2"/>
    <property type="match status" value="1"/>
</dbReference>
<comment type="similarity">
    <text evidence="10 11">Belongs to the TonB-dependent receptor family.</text>
</comment>
<evidence type="ECO:0000256" key="8">
    <source>
        <dbReference type="ARBA" id="ARBA00023170"/>
    </source>
</evidence>
<proteinExistence type="inferred from homology"/>
<dbReference type="PROSITE" id="PS52016">
    <property type="entry name" value="TONB_DEPENDENT_REC_3"/>
    <property type="match status" value="1"/>
</dbReference>
<evidence type="ECO:0000256" key="2">
    <source>
        <dbReference type="ARBA" id="ARBA00022448"/>
    </source>
</evidence>
<keyword evidence="4 10" id="KW-0812">Transmembrane</keyword>
<dbReference type="Gene3D" id="2.40.170.20">
    <property type="entry name" value="TonB-dependent receptor, beta-barrel domain"/>
    <property type="match status" value="1"/>
</dbReference>
<evidence type="ECO:0000256" key="10">
    <source>
        <dbReference type="PROSITE-ProRule" id="PRU01360"/>
    </source>
</evidence>
<dbReference type="InterPro" id="IPR008969">
    <property type="entry name" value="CarboxyPept-like_regulatory"/>
</dbReference>
<evidence type="ECO:0000256" key="1">
    <source>
        <dbReference type="ARBA" id="ARBA00004571"/>
    </source>
</evidence>
<dbReference type="Pfam" id="PF07715">
    <property type="entry name" value="Plug"/>
    <property type="match status" value="1"/>
</dbReference>
<dbReference type="GO" id="GO:0015344">
    <property type="term" value="F:siderophore uptake transmembrane transporter activity"/>
    <property type="evidence" value="ECO:0007669"/>
    <property type="project" value="TreeGrafter"/>
</dbReference>
<dbReference type="GO" id="GO:0009279">
    <property type="term" value="C:cell outer membrane"/>
    <property type="evidence" value="ECO:0007669"/>
    <property type="project" value="UniProtKB-SubCell"/>
</dbReference>
<evidence type="ECO:0000256" key="11">
    <source>
        <dbReference type="RuleBase" id="RU003357"/>
    </source>
</evidence>
<feature type="domain" description="TonB-dependent receptor plug" evidence="15">
    <location>
        <begin position="123"/>
        <end position="220"/>
    </location>
</feature>
<keyword evidence="8 16" id="KW-0675">Receptor</keyword>
<comment type="subcellular location">
    <subcellularLocation>
        <location evidence="1 10">Cell outer membrane</location>
        <topology evidence="1 10">Multi-pass membrane protein</topology>
    </subcellularLocation>
</comment>
<dbReference type="Proteomes" id="UP000005631">
    <property type="component" value="Chromosome"/>
</dbReference>
<accession>G8R1W0</accession>
<protein>
    <submittedName>
        <fullName evidence="16">Outer membrane receptor protein</fullName>
    </submittedName>
</protein>
<dbReference type="InterPro" id="IPR000531">
    <property type="entry name" value="Beta-barrel_TonB"/>
</dbReference>
<feature type="signal peptide" evidence="13">
    <location>
        <begin position="1"/>
        <end position="18"/>
    </location>
</feature>
<keyword evidence="5 13" id="KW-0732">Signal</keyword>
<evidence type="ECO:0000259" key="15">
    <source>
        <dbReference type="Pfam" id="PF07715"/>
    </source>
</evidence>
<keyword evidence="7 10" id="KW-0472">Membrane</keyword>
<dbReference type="PANTHER" id="PTHR30069:SF29">
    <property type="entry name" value="HEMOGLOBIN AND HEMOGLOBIN-HAPTOGLOBIN-BINDING PROTEIN 1-RELATED"/>
    <property type="match status" value="1"/>
</dbReference>
<gene>
    <name evidence="16" type="ordered locus">Oweho_2953</name>
</gene>
<evidence type="ECO:0000256" key="9">
    <source>
        <dbReference type="ARBA" id="ARBA00023237"/>
    </source>
</evidence>
<dbReference type="EMBL" id="CP003156">
    <property type="protein sequence ID" value="AEV33910.1"/>
    <property type="molecule type" value="Genomic_DNA"/>
</dbReference>
<feature type="chain" id="PRO_5003514176" evidence="13">
    <location>
        <begin position="19"/>
        <end position="746"/>
    </location>
</feature>
<evidence type="ECO:0000256" key="7">
    <source>
        <dbReference type="ARBA" id="ARBA00023136"/>
    </source>
</evidence>
<evidence type="ECO:0000256" key="3">
    <source>
        <dbReference type="ARBA" id="ARBA00022452"/>
    </source>
</evidence>
<dbReference type="SUPFAM" id="SSF56935">
    <property type="entry name" value="Porins"/>
    <property type="match status" value="1"/>
</dbReference>
<dbReference type="eggNOG" id="COG4771">
    <property type="taxonomic scope" value="Bacteria"/>
</dbReference>
<sequence>MKNIGIILLAFLPLLGYAQISGTVSTFENNKKTPLPGANVFWEGTETGTTTDENGKYTIDRVPESSTLSVSFIGFKAESKVIISRTGTTNFIMLPAESELSEVDVVGRVDATSIDLTSAELTYKIDDKELRKAACCNLSESFETNASVDVAFTDAVTGTRQIEMLGLAGKYALIQRENIPFARGLNANTGLNYIPGPFVQSIQLTKGLSSVLNGYESVTGQINVEFYKPETAPALMFNAFANQGGRMEANVISGVDINDKISTAFLLHGSLNPRINDVNNDGFVDMPTNSQINLNNRWHYKGDNGWEGQIGISAIQSDKLGGQTAYAKSDSPADSLWGFESHGNRIELFGKNGYVFQDEAFRSLGLMYSFSYQDHNGRFGQRKHYGEQKSAYFNSVFQDIIGTTTHKYRAGISLQIDDVTDQLSEINTEGFLYNQNRQEIVPGAYAEYTFEPDVKFTLVAGLRADYNSFYEQAFVTPRLNLRYMPTENTTLRIGGGRGQRSPNVVAENLNLLASSRTMNYSQMDKYMAEIAWNTGASVSQNIPVGEKKIVLNVDAFYTWFENKLVADLDFDPTQAYFINAQGSKSLSVLAQADYEVFKNFDWRLAYKYLNTQDEFINGLAASYLIPTHRAFTNFGYRTENGWKFDLTLNWFGEKRLPDTELSPAEFQQQPYSDDFFTVNAQINKSFKNGLELFVGADNLLNYRQDNPIVNAENPNDAYFDTNFTWAPIFGRNIYAGLYYTLDKKKK</sequence>
<dbReference type="InterPro" id="IPR012910">
    <property type="entry name" value="Plug_dom"/>
</dbReference>
<evidence type="ECO:0000256" key="4">
    <source>
        <dbReference type="ARBA" id="ARBA00022692"/>
    </source>
</evidence>
<keyword evidence="6 11" id="KW-0798">TonB box</keyword>
<dbReference type="KEGG" id="oho:Oweho_2953"/>
<dbReference type="Gene3D" id="2.170.130.10">
    <property type="entry name" value="TonB-dependent receptor, plug domain"/>
    <property type="match status" value="1"/>
</dbReference>
<keyword evidence="2 10" id="KW-0813">Transport</keyword>
<dbReference type="InterPro" id="IPR036942">
    <property type="entry name" value="Beta-barrel_TonB_sf"/>
</dbReference>
<reference evidence="16 17" key="1">
    <citation type="journal article" date="2012" name="Stand. Genomic Sci.">
        <title>Genome sequence of the orange-pigmented seawater bacterium Owenweeksia hongkongensis type strain (UST20020801(T)).</title>
        <authorList>
            <person name="Riedel T."/>
            <person name="Held B."/>
            <person name="Nolan M."/>
            <person name="Lucas S."/>
            <person name="Lapidus A."/>
            <person name="Tice H."/>
            <person name="Del Rio T.G."/>
            <person name="Cheng J.F."/>
            <person name="Han C."/>
            <person name="Tapia R."/>
            <person name="Goodwin L.A."/>
            <person name="Pitluck S."/>
            <person name="Liolios K."/>
            <person name="Mavromatis K."/>
            <person name="Pagani I."/>
            <person name="Ivanova N."/>
            <person name="Mikhailova N."/>
            <person name="Pati A."/>
            <person name="Chen A."/>
            <person name="Palaniappan K."/>
            <person name="Rohde M."/>
            <person name="Tindall B.J."/>
            <person name="Detter J.C."/>
            <person name="Goker M."/>
            <person name="Woyke T."/>
            <person name="Bristow J."/>
            <person name="Eisen J.A."/>
            <person name="Markowitz V."/>
            <person name="Hugenholtz P."/>
            <person name="Klenk H.P."/>
            <person name="Kyrpides N.C."/>
        </authorList>
    </citation>
    <scope>NUCLEOTIDE SEQUENCE</scope>
    <source>
        <strain evidence="17">DSM 17368 / JCM 12287 / NRRL B-23963</strain>
    </source>
</reference>
<keyword evidence="9 10" id="KW-0998">Cell outer membrane</keyword>
<evidence type="ECO:0000256" key="12">
    <source>
        <dbReference type="SAM" id="MobiDB-lite"/>
    </source>
</evidence>
<keyword evidence="3 10" id="KW-1134">Transmembrane beta strand</keyword>